<organism evidence="1">
    <name type="scientific">marine metagenome</name>
    <dbReference type="NCBI Taxonomy" id="408172"/>
    <lineage>
        <taxon>unclassified sequences</taxon>
        <taxon>metagenomes</taxon>
        <taxon>ecological metagenomes</taxon>
    </lineage>
</organism>
<dbReference type="EMBL" id="UINC01223400">
    <property type="protein sequence ID" value="SVE52586.1"/>
    <property type="molecule type" value="Genomic_DNA"/>
</dbReference>
<gene>
    <name evidence="1" type="ORF">METZ01_LOCUS505440</name>
</gene>
<accession>A0A383E6Z0</accession>
<reference evidence="1" key="1">
    <citation type="submission" date="2018-05" db="EMBL/GenBank/DDBJ databases">
        <authorList>
            <person name="Lanie J.A."/>
            <person name="Ng W.-L."/>
            <person name="Kazmierczak K.M."/>
            <person name="Andrzejewski T.M."/>
            <person name="Davidsen T.M."/>
            <person name="Wayne K.J."/>
            <person name="Tettelin H."/>
            <person name="Glass J.I."/>
            <person name="Rusch D."/>
            <person name="Podicherti R."/>
            <person name="Tsui H.-C.T."/>
            <person name="Winkler M.E."/>
        </authorList>
    </citation>
    <scope>NUCLEOTIDE SEQUENCE</scope>
</reference>
<dbReference type="AlphaFoldDB" id="A0A383E6Z0"/>
<sequence length="154" mass="17035">MKNNNEKGFALVLSLVLMLAMSLMGGALIVISAGDHSSNNQNDQYQQTFYVAETALLEGERWVLNQYLGPYVAGVRDTSKRKLPSNKKTSFNGIMTLENYTTDGADDFIVKYPGPAGSVVDTELTYSMVDNTDICFKSFPGAFDPRQVYNLILK</sequence>
<evidence type="ECO:0000313" key="1">
    <source>
        <dbReference type="EMBL" id="SVE52586.1"/>
    </source>
</evidence>
<protein>
    <recommendedName>
        <fullName evidence="2">Type 4 fimbrial biogenesis protein PilX N-terminal domain-containing protein</fullName>
    </recommendedName>
</protein>
<proteinExistence type="predicted"/>
<evidence type="ECO:0008006" key="2">
    <source>
        <dbReference type="Google" id="ProtNLM"/>
    </source>
</evidence>
<name>A0A383E6Z0_9ZZZZ</name>